<keyword evidence="3" id="KW-1133">Transmembrane helix</keyword>
<dbReference type="PROSITE" id="PS50157">
    <property type="entry name" value="ZINC_FINGER_C2H2_2"/>
    <property type="match status" value="1"/>
</dbReference>
<comment type="caution">
    <text evidence="5">The sequence shown here is derived from an EMBL/GenBank/DDBJ whole genome shotgun (WGS) entry which is preliminary data.</text>
</comment>
<name>A0A922IE09_DERFA</name>
<feature type="compositionally biased region" description="Polar residues" evidence="2">
    <location>
        <begin position="318"/>
        <end position="328"/>
    </location>
</feature>
<evidence type="ECO:0000313" key="5">
    <source>
        <dbReference type="EMBL" id="KAH9528300.1"/>
    </source>
</evidence>
<dbReference type="AlphaFoldDB" id="A0A922IE09"/>
<accession>A0A922IE09</accession>
<keyword evidence="1" id="KW-0863">Zinc-finger</keyword>
<feature type="transmembrane region" description="Helical" evidence="3">
    <location>
        <begin position="6"/>
        <end position="22"/>
    </location>
</feature>
<feature type="transmembrane region" description="Helical" evidence="3">
    <location>
        <begin position="248"/>
        <end position="270"/>
    </location>
</feature>
<sequence>MNLHSLVTLEAIFIIMLIVITWRQDSIELFKCSRDRSKIVRDVIYKKFIPIFIRHKTNLSHECPFHPDREFLWWPMSYHYDDNVDVDDDDVDDGVHDHHSYWTCPICGVDFHCSERLIFHWDTEHRYSRPYREDFVCLADYCDIFRCDIIIKKMLQRRKRFLNYLSFGKSSDIRIGQCDSANMVILQEMCLNVIQQCMISIDTNITTSQTLKSLRKELSDSLCSYLTCEHYHDDLFTDDGTISHKVPIILFTIVGFIMFCGFILVYYFIWNVFNQSLINDNDNGSKKIPDNNSERQNYDNNSSFVVKAKNENCKKSSNRQTNVNNCNHLHNKKQSKSSSSDKFFQNIFEFNQEKYDNDSFEFNDLEQNQVSKFKAKLHAINSIIEEEEEESEFDISVHSYPNINRKNLRRNQRKTKLPMKENDSKQSSQEICFKELPMKFHPKYVQPIKHSYSDQYPCYSDPMSYSFAMLSNKSRSFSHSHLRNVHNQNISSRMFSKNPRRQYSLDEVEWEPPISSRNSQESHSNPALQQLTQSNAQTIYSNKPNPISPSSLPLTSRCKLSEWNGPPRHRPISKSAMSYHMMHPSKRRELYAASKTNSDASIGSGSSRCSNPTSFKN</sequence>
<evidence type="ECO:0000259" key="4">
    <source>
        <dbReference type="PROSITE" id="PS50157"/>
    </source>
</evidence>
<protein>
    <recommendedName>
        <fullName evidence="4">C2H2-type domain-containing protein</fullName>
    </recommendedName>
</protein>
<evidence type="ECO:0000256" key="3">
    <source>
        <dbReference type="SAM" id="Phobius"/>
    </source>
</evidence>
<feature type="region of interest" description="Disordered" evidence="2">
    <location>
        <begin position="591"/>
        <end position="617"/>
    </location>
</feature>
<reference evidence="5" key="2">
    <citation type="journal article" date="2022" name="Res Sq">
        <title>Comparative Genomics Reveals Insights into the Divergent Evolution of Astigmatic Mites and Household Pest Adaptations.</title>
        <authorList>
            <person name="Xiong Q."/>
            <person name="Wan A.T.-Y."/>
            <person name="Liu X.-Y."/>
            <person name="Fung C.S.-H."/>
            <person name="Xiao X."/>
            <person name="Malainual N."/>
            <person name="Hou J."/>
            <person name="Wang L."/>
            <person name="Wang M."/>
            <person name="Yang K."/>
            <person name="Cui Y."/>
            <person name="Leung E."/>
            <person name="Nong W."/>
            <person name="Shin S.-K."/>
            <person name="Au S."/>
            <person name="Jeong K.Y."/>
            <person name="Chew F.T."/>
            <person name="Hui J."/>
            <person name="Leung T.F."/>
            <person name="Tungtrongchitr A."/>
            <person name="Zhong N."/>
            <person name="Liu Z."/>
            <person name="Tsui S."/>
        </authorList>
    </citation>
    <scope>NUCLEOTIDE SEQUENCE</scope>
    <source>
        <strain evidence="5">Derf</strain>
        <tissue evidence="5">Whole organism</tissue>
    </source>
</reference>
<keyword evidence="3" id="KW-0472">Membrane</keyword>
<evidence type="ECO:0000313" key="6">
    <source>
        <dbReference type="Proteomes" id="UP000790347"/>
    </source>
</evidence>
<keyword evidence="1" id="KW-0862">Zinc</keyword>
<feature type="region of interest" description="Disordered" evidence="2">
    <location>
        <begin position="316"/>
        <end position="340"/>
    </location>
</feature>
<keyword evidence="6" id="KW-1185">Reference proteome</keyword>
<keyword evidence="3" id="KW-0812">Transmembrane</keyword>
<keyword evidence="1" id="KW-0479">Metal-binding</keyword>
<dbReference type="PANTHER" id="PTHR21385">
    <property type="entry name" value="ZINC FINGER PROTEIN-RELATED"/>
    <property type="match status" value="1"/>
</dbReference>
<evidence type="ECO:0000256" key="1">
    <source>
        <dbReference type="PROSITE-ProRule" id="PRU00042"/>
    </source>
</evidence>
<organism evidence="5 6">
    <name type="scientific">Dermatophagoides farinae</name>
    <name type="common">American house dust mite</name>
    <dbReference type="NCBI Taxonomy" id="6954"/>
    <lineage>
        <taxon>Eukaryota</taxon>
        <taxon>Metazoa</taxon>
        <taxon>Ecdysozoa</taxon>
        <taxon>Arthropoda</taxon>
        <taxon>Chelicerata</taxon>
        <taxon>Arachnida</taxon>
        <taxon>Acari</taxon>
        <taxon>Acariformes</taxon>
        <taxon>Sarcoptiformes</taxon>
        <taxon>Astigmata</taxon>
        <taxon>Psoroptidia</taxon>
        <taxon>Analgoidea</taxon>
        <taxon>Pyroglyphidae</taxon>
        <taxon>Dermatophagoidinae</taxon>
        <taxon>Dermatophagoides</taxon>
    </lineage>
</organism>
<dbReference type="PANTHER" id="PTHR21385:SF0">
    <property type="entry name" value="RE51073P"/>
    <property type="match status" value="1"/>
</dbReference>
<dbReference type="InterPro" id="IPR013087">
    <property type="entry name" value="Znf_C2H2_type"/>
</dbReference>
<dbReference type="GO" id="GO:0008270">
    <property type="term" value="F:zinc ion binding"/>
    <property type="evidence" value="ECO:0007669"/>
    <property type="project" value="UniProtKB-KW"/>
</dbReference>
<proteinExistence type="predicted"/>
<feature type="compositionally biased region" description="Polar residues" evidence="2">
    <location>
        <begin position="594"/>
        <end position="617"/>
    </location>
</feature>
<dbReference type="PROSITE" id="PS00028">
    <property type="entry name" value="ZINC_FINGER_C2H2_1"/>
    <property type="match status" value="1"/>
</dbReference>
<reference evidence="5" key="1">
    <citation type="submission" date="2013-05" db="EMBL/GenBank/DDBJ databases">
        <authorList>
            <person name="Yim A.K.Y."/>
            <person name="Chan T.F."/>
            <person name="Ji K.M."/>
            <person name="Liu X.Y."/>
            <person name="Zhou J.W."/>
            <person name="Li R.Q."/>
            <person name="Yang K.Y."/>
            <person name="Li J."/>
            <person name="Li M."/>
            <person name="Law P.T.W."/>
            <person name="Wu Y.L."/>
            <person name="Cai Z.L."/>
            <person name="Qin H."/>
            <person name="Bao Y."/>
            <person name="Leung R.K.K."/>
            <person name="Ng P.K.S."/>
            <person name="Zou J."/>
            <person name="Zhong X.J."/>
            <person name="Ran P.X."/>
            <person name="Zhong N.S."/>
            <person name="Liu Z.G."/>
            <person name="Tsui S.K.W."/>
        </authorList>
    </citation>
    <scope>NUCLEOTIDE SEQUENCE</scope>
    <source>
        <strain evidence="5">Derf</strain>
        <tissue evidence="5">Whole organism</tissue>
    </source>
</reference>
<evidence type="ECO:0000256" key="2">
    <source>
        <dbReference type="SAM" id="MobiDB-lite"/>
    </source>
</evidence>
<gene>
    <name evidence="5" type="ORF">DERF_002255</name>
</gene>
<dbReference type="Proteomes" id="UP000790347">
    <property type="component" value="Unassembled WGS sequence"/>
</dbReference>
<dbReference type="EMBL" id="ASGP02000001">
    <property type="protein sequence ID" value="KAH9528300.1"/>
    <property type="molecule type" value="Genomic_DNA"/>
</dbReference>
<feature type="domain" description="C2H2-type" evidence="4">
    <location>
        <begin position="102"/>
        <end position="130"/>
    </location>
</feature>